<evidence type="ECO:0000256" key="6">
    <source>
        <dbReference type="SAM" id="Phobius"/>
    </source>
</evidence>
<evidence type="ECO:0000313" key="9">
    <source>
        <dbReference type="Proteomes" id="UP001387100"/>
    </source>
</evidence>
<evidence type="ECO:0000256" key="5">
    <source>
        <dbReference type="SAM" id="MobiDB-lite"/>
    </source>
</evidence>
<dbReference type="EMBL" id="JBBIAA010000014">
    <property type="protein sequence ID" value="MEJ5945959.1"/>
    <property type="molecule type" value="Genomic_DNA"/>
</dbReference>
<dbReference type="PANTHER" id="PTHR43310">
    <property type="entry name" value="SULFATE TRANSPORTER YBAR-RELATED"/>
    <property type="match status" value="1"/>
</dbReference>
<feature type="transmembrane region" description="Helical" evidence="6">
    <location>
        <begin position="244"/>
        <end position="265"/>
    </location>
</feature>
<dbReference type="InterPro" id="IPR011547">
    <property type="entry name" value="SLC26A/SulP_dom"/>
</dbReference>
<dbReference type="Gene3D" id="3.30.750.24">
    <property type="entry name" value="STAS domain"/>
    <property type="match status" value="1"/>
</dbReference>
<dbReference type="CDD" id="cd07042">
    <property type="entry name" value="STAS_SulP_like_sulfate_transporter"/>
    <property type="match status" value="1"/>
</dbReference>
<dbReference type="PROSITE" id="PS50801">
    <property type="entry name" value="STAS"/>
    <property type="match status" value="1"/>
</dbReference>
<protein>
    <submittedName>
        <fullName evidence="8">SulP family inorganic anion transporter</fullName>
    </submittedName>
</protein>
<dbReference type="InterPro" id="IPR036513">
    <property type="entry name" value="STAS_dom_sf"/>
</dbReference>
<feature type="domain" description="STAS" evidence="7">
    <location>
        <begin position="469"/>
        <end position="565"/>
    </location>
</feature>
<feature type="transmembrane region" description="Helical" evidence="6">
    <location>
        <begin position="296"/>
        <end position="315"/>
    </location>
</feature>
<feature type="transmembrane region" description="Helical" evidence="6">
    <location>
        <begin position="196"/>
        <end position="213"/>
    </location>
</feature>
<keyword evidence="9" id="KW-1185">Reference proteome</keyword>
<feature type="compositionally biased region" description="Low complexity" evidence="5">
    <location>
        <begin position="10"/>
        <end position="29"/>
    </location>
</feature>
<evidence type="ECO:0000313" key="8">
    <source>
        <dbReference type="EMBL" id="MEJ5945959.1"/>
    </source>
</evidence>
<reference evidence="8 9" key="1">
    <citation type="journal article" date="2017" name="Int. J. Syst. Evol. Microbiol.">
        <title>Pseudokineococcus basanitobsidens sp. nov., isolated from volcanic rock.</title>
        <authorList>
            <person name="Lee D.W."/>
            <person name="Park M.Y."/>
            <person name="Kim J.J."/>
            <person name="Kim B.S."/>
        </authorList>
    </citation>
    <scope>NUCLEOTIDE SEQUENCE [LARGE SCALE GENOMIC DNA]</scope>
    <source>
        <strain evidence="8 9">DSM 103726</strain>
    </source>
</reference>
<gene>
    <name evidence="8" type="ORF">WDZ17_11725</name>
</gene>
<accession>A0ABU8RLQ0</accession>
<feature type="transmembrane region" description="Helical" evidence="6">
    <location>
        <begin position="375"/>
        <end position="408"/>
    </location>
</feature>
<comment type="subcellular location">
    <subcellularLocation>
        <location evidence="1">Membrane</location>
        <topology evidence="1">Multi-pass membrane protein</topology>
    </subcellularLocation>
</comment>
<comment type="caution">
    <text evidence="8">The sequence shown here is derived from an EMBL/GenBank/DDBJ whole genome shotgun (WGS) entry which is preliminary data.</text>
</comment>
<keyword evidence="3 6" id="KW-1133">Transmembrane helix</keyword>
<feature type="transmembrane region" description="Helical" evidence="6">
    <location>
        <begin position="336"/>
        <end position="355"/>
    </location>
</feature>
<dbReference type="InterPro" id="IPR002645">
    <property type="entry name" value="STAS_dom"/>
</dbReference>
<feature type="transmembrane region" description="Helical" evidence="6">
    <location>
        <begin position="121"/>
        <end position="137"/>
    </location>
</feature>
<dbReference type="PANTHER" id="PTHR43310:SF1">
    <property type="entry name" value="SULFATE TRANSPORTER YBAR-RELATED"/>
    <property type="match status" value="1"/>
</dbReference>
<evidence type="ECO:0000256" key="4">
    <source>
        <dbReference type="ARBA" id="ARBA00023136"/>
    </source>
</evidence>
<dbReference type="InterPro" id="IPR052706">
    <property type="entry name" value="Membrane-Transporter-like"/>
</dbReference>
<feature type="transmembrane region" description="Helical" evidence="6">
    <location>
        <begin position="94"/>
        <end position="115"/>
    </location>
</feature>
<organism evidence="8 9">
    <name type="scientific">Pseudokineococcus basanitobsidens</name>
    <dbReference type="NCBI Taxonomy" id="1926649"/>
    <lineage>
        <taxon>Bacteria</taxon>
        <taxon>Bacillati</taxon>
        <taxon>Actinomycetota</taxon>
        <taxon>Actinomycetes</taxon>
        <taxon>Kineosporiales</taxon>
        <taxon>Kineosporiaceae</taxon>
        <taxon>Pseudokineococcus</taxon>
    </lineage>
</organism>
<feature type="compositionally biased region" description="Low complexity" evidence="5">
    <location>
        <begin position="36"/>
        <end position="53"/>
    </location>
</feature>
<dbReference type="Pfam" id="PF00916">
    <property type="entry name" value="Sulfate_transp"/>
    <property type="match status" value="2"/>
</dbReference>
<dbReference type="Pfam" id="PF01740">
    <property type="entry name" value="STAS"/>
    <property type="match status" value="1"/>
</dbReference>
<feature type="transmembrane region" description="Helical" evidence="6">
    <location>
        <begin position="219"/>
        <end position="237"/>
    </location>
</feature>
<keyword evidence="2 6" id="KW-0812">Transmembrane</keyword>
<dbReference type="SUPFAM" id="SSF52091">
    <property type="entry name" value="SpoIIaa-like"/>
    <property type="match status" value="1"/>
</dbReference>
<sequence length="565" mass="58118">MPSHLPPGSAPTGSTPTGSTPTGDRTSGPEGTSASTVGLTGGTTADGATVGTVPPGPAEQPPAGRRRVVPPARGHGGISVLDALKDPRRLRIEVLAGLVVALALIPEAIAFSIIAGVDPRLGLFASFTMAVTISFLGGRPAMISAATGATALVVAPLVREEGVQYLFAAVVLAGVVQVVLGVSGVARLMRFIPRSVMVGFVNALAILIFLSQVPQLVDVPWAVYPMVAVGIAVIVLLPRLTTAVPSPLVAIVALTGFVVLARVAVPDVGDQGELPRDLPSLLLPDVPFSLETLQVVAPYALGVAVVGLLESLMTAKLVDDVTDTGSSKTREAWGQGGANIVTGFFGGLGGCAMIGQTMINVKSSGARTRISTFLAGVFLLLLVVVLGDVVAVIPMAALVAVMVMVSVGTFDWHSVRPSTLRRMPRSETLVMLATVAVTVATDNLAYGVVVGVLVAMTLFARRVAHLTEVSEVPTDEPGTRVYAVTGQLFFASSNDLVHQFDYAGDPGRVVIDLSGANVWDASTVATLDAVETKYAAHGTTVSIVGLDEHSAARRDRLSGHLGAGH</sequence>
<dbReference type="Proteomes" id="UP001387100">
    <property type="component" value="Unassembled WGS sequence"/>
</dbReference>
<feature type="region of interest" description="Disordered" evidence="5">
    <location>
        <begin position="1"/>
        <end position="72"/>
    </location>
</feature>
<evidence type="ECO:0000256" key="1">
    <source>
        <dbReference type="ARBA" id="ARBA00004141"/>
    </source>
</evidence>
<evidence type="ECO:0000259" key="7">
    <source>
        <dbReference type="PROSITE" id="PS50801"/>
    </source>
</evidence>
<proteinExistence type="predicted"/>
<feature type="transmembrane region" description="Helical" evidence="6">
    <location>
        <begin position="429"/>
        <end position="460"/>
    </location>
</feature>
<name>A0ABU8RLQ0_9ACTN</name>
<keyword evidence="4 6" id="KW-0472">Membrane</keyword>
<evidence type="ECO:0000256" key="3">
    <source>
        <dbReference type="ARBA" id="ARBA00022989"/>
    </source>
</evidence>
<evidence type="ECO:0000256" key="2">
    <source>
        <dbReference type="ARBA" id="ARBA00022692"/>
    </source>
</evidence>
<feature type="transmembrane region" description="Helical" evidence="6">
    <location>
        <begin position="165"/>
        <end position="189"/>
    </location>
</feature>